<feature type="compositionally biased region" description="Basic and acidic residues" evidence="1">
    <location>
        <begin position="99"/>
        <end position="117"/>
    </location>
</feature>
<evidence type="ECO:0000313" key="2">
    <source>
        <dbReference type="EMBL" id="EKC33240.1"/>
    </source>
</evidence>
<evidence type="ECO:0000256" key="1">
    <source>
        <dbReference type="SAM" id="MobiDB-lite"/>
    </source>
</evidence>
<dbReference type="HOGENOM" id="CLU_1837014_0_0_1"/>
<sequence>MTKSDRTTKTEVKSVSKKQVYSELDFAHSNSSFALEHCYQKISNGSYPLIESPYNNQEGVNDYLRDKKTGKTEGNAIYQNASTDKTGDTSGYDTTAYNKHQEEEATYDHLSQDANKT</sequence>
<gene>
    <name evidence="2" type="ORF">CGI_10022217</name>
</gene>
<organism evidence="2">
    <name type="scientific">Magallana gigas</name>
    <name type="common">Pacific oyster</name>
    <name type="synonym">Crassostrea gigas</name>
    <dbReference type="NCBI Taxonomy" id="29159"/>
    <lineage>
        <taxon>Eukaryota</taxon>
        <taxon>Metazoa</taxon>
        <taxon>Spiralia</taxon>
        <taxon>Lophotrochozoa</taxon>
        <taxon>Mollusca</taxon>
        <taxon>Bivalvia</taxon>
        <taxon>Autobranchia</taxon>
        <taxon>Pteriomorphia</taxon>
        <taxon>Ostreida</taxon>
        <taxon>Ostreoidea</taxon>
        <taxon>Ostreidae</taxon>
        <taxon>Magallana</taxon>
    </lineage>
</organism>
<proteinExistence type="predicted"/>
<feature type="region of interest" description="Disordered" evidence="1">
    <location>
        <begin position="66"/>
        <end position="117"/>
    </location>
</feature>
<protein>
    <submittedName>
        <fullName evidence="2">Uncharacterized protein</fullName>
    </submittedName>
</protein>
<reference evidence="2" key="1">
    <citation type="journal article" date="2012" name="Nature">
        <title>The oyster genome reveals stress adaptation and complexity of shell formation.</title>
        <authorList>
            <person name="Zhang G."/>
            <person name="Fang X."/>
            <person name="Guo X."/>
            <person name="Li L."/>
            <person name="Luo R."/>
            <person name="Xu F."/>
            <person name="Yang P."/>
            <person name="Zhang L."/>
            <person name="Wang X."/>
            <person name="Qi H."/>
            <person name="Xiong Z."/>
            <person name="Que H."/>
            <person name="Xie Y."/>
            <person name="Holland P.W."/>
            <person name="Paps J."/>
            <person name="Zhu Y."/>
            <person name="Wu F."/>
            <person name="Chen Y."/>
            <person name="Wang J."/>
            <person name="Peng C."/>
            <person name="Meng J."/>
            <person name="Yang L."/>
            <person name="Liu J."/>
            <person name="Wen B."/>
            <person name="Zhang N."/>
            <person name="Huang Z."/>
            <person name="Zhu Q."/>
            <person name="Feng Y."/>
            <person name="Mount A."/>
            <person name="Hedgecock D."/>
            <person name="Xu Z."/>
            <person name="Liu Y."/>
            <person name="Domazet-Loso T."/>
            <person name="Du Y."/>
            <person name="Sun X."/>
            <person name="Zhang S."/>
            <person name="Liu B."/>
            <person name="Cheng P."/>
            <person name="Jiang X."/>
            <person name="Li J."/>
            <person name="Fan D."/>
            <person name="Wang W."/>
            <person name="Fu W."/>
            <person name="Wang T."/>
            <person name="Wang B."/>
            <person name="Zhang J."/>
            <person name="Peng Z."/>
            <person name="Li Y."/>
            <person name="Li N."/>
            <person name="Wang J."/>
            <person name="Chen M."/>
            <person name="He Y."/>
            <person name="Tan F."/>
            <person name="Song X."/>
            <person name="Zheng Q."/>
            <person name="Huang R."/>
            <person name="Yang H."/>
            <person name="Du X."/>
            <person name="Chen L."/>
            <person name="Yang M."/>
            <person name="Gaffney P.M."/>
            <person name="Wang S."/>
            <person name="Luo L."/>
            <person name="She Z."/>
            <person name="Ming Y."/>
            <person name="Huang W."/>
            <person name="Zhang S."/>
            <person name="Huang B."/>
            <person name="Zhang Y."/>
            <person name="Qu T."/>
            <person name="Ni P."/>
            <person name="Miao G."/>
            <person name="Wang J."/>
            <person name="Wang Q."/>
            <person name="Steinberg C.E."/>
            <person name="Wang H."/>
            <person name="Li N."/>
            <person name="Qian L."/>
            <person name="Zhang G."/>
            <person name="Li Y."/>
            <person name="Yang H."/>
            <person name="Liu X."/>
            <person name="Wang J."/>
            <person name="Yin Y."/>
            <person name="Wang J."/>
        </authorList>
    </citation>
    <scope>NUCLEOTIDE SEQUENCE [LARGE SCALE GENOMIC DNA]</scope>
    <source>
        <strain evidence="2">05x7-T-G4-1.051#20</strain>
    </source>
</reference>
<name>K1QWA6_MAGGI</name>
<accession>K1QWA6</accession>
<dbReference type="InParanoid" id="K1QWA6"/>
<feature type="compositionally biased region" description="Polar residues" evidence="1">
    <location>
        <begin position="77"/>
        <end position="98"/>
    </location>
</feature>
<dbReference type="AlphaFoldDB" id="K1QWA6"/>
<dbReference type="EMBL" id="JH816213">
    <property type="protein sequence ID" value="EKC33240.1"/>
    <property type="molecule type" value="Genomic_DNA"/>
</dbReference>